<sequence length="135" mass="15978">MVNISAIKMPRDTEKARIQQHLDDLKSAAIEEILEDEPNSDSSADYYYDLLEDISKASESINIKRYLIDRGKGTAGCHKSDDILEDIIERYPEEAFLVYFRMHRASFWLLIEKLREATEELGFEDYWHGTWKREW</sequence>
<dbReference type="Proteomes" id="UP000267821">
    <property type="component" value="Unassembled WGS sequence"/>
</dbReference>
<evidence type="ECO:0000313" key="2">
    <source>
        <dbReference type="Proteomes" id="UP000267821"/>
    </source>
</evidence>
<evidence type="ECO:0000313" key="1">
    <source>
        <dbReference type="EMBL" id="RPB22965.1"/>
    </source>
</evidence>
<protein>
    <submittedName>
        <fullName evidence="1">Uncharacterized protein</fullName>
    </submittedName>
</protein>
<proteinExistence type="predicted"/>
<name>A0A3N4LY42_9PEZI</name>
<gene>
    <name evidence="1" type="ORF">L211DRAFT_312811</name>
</gene>
<reference evidence="1 2" key="1">
    <citation type="journal article" date="2018" name="Nat. Ecol. Evol.">
        <title>Pezizomycetes genomes reveal the molecular basis of ectomycorrhizal truffle lifestyle.</title>
        <authorList>
            <person name="Murat C."/>
            <person name="Payen T."/>
            <person name="Noel B."/>
            <person name="Kuo A."/>
            <person name="Morin E."/>
            <person name="Chen J."/>
            <person name="Kohler A."/>
            <person name="Krizsan K."/>
            <person name="Balestrini R."/>
            <person name="Da Silva C."/>
            <person name="Montanini B."/>
            <person name="Hainaut M."/>
            <person name="Levati E."/>
            <person name="Barry K.W."/>
            <person name="Belfiori B."/>
            <person name="Cichocki N."/>
            <person name="Clum A."/>
            <person name="Dockter R.B."/>
            <person name="Fauchery L."/>
            <person name="Guy J."/>
            <person name="Iotti M."/>
            <person name="Le Tacon F."/>
            <person name="Lindquist E.A."/>
            <person name="Lipzen A."/>
            <person name="Malagnac F."/>
            <person name="Mello A."/>
            <person name="Molinier V."/>
            <person name="Miyauchi S."/>
            <person name="Poulain J."/>
            <person name="Riccioni C."/>
            <person name="Rubini A."/>
            <person name="Sitrit Y."/>
            <person name="Splivallo R."/>
            <person name="Traeger S."/>
            <person name="Wang M."/>
            <person name="Zifcakova L."/>
            <person name="Wipf D."/>
            <person name="Zambonelli A."/>
            <person name="Paolocci F."/>
            <person name="Nowrousian M."/>
            <person name="Ottonello S."/>
            <person name="Baldrian P."/>
            <person name="Spatafora J.W."/>
            <person name="Henrissat B."/>
            <person name="Nagy L.G."/>
            <person name="Aury J.M."/>
            <person name="Wincker P."/>
            <person name="Grigoriev I.V."/>
            <person name="Bonfante P."/>
            <person name="Martin F.M."/>
        </authorList>
    </citation>
    <scope>NUCLEOTIDE SEQUENCE [LARGE SCALE GENOMIC DNA]</scope>
    <source>
        <strain evidence="1 2">ATCC MYA-4762</strain>
    </source>
</reference>
<keyword evidence="2" id="KW-1185">Reference proteome</keyword>
<dbReference type="AlphaFoldDB" id="A0A3N4LY42"/>
<dbReference type="InParanoid" id="A0A3N4LY42"/>
<dbReference type="EMBL" id="ML121549">
    <property type="protein sequence ID" value="RPB22965.1"/>
    <property type="molecule type" value="Genomic_DNA"/>
</dbReference>
<organism evidence="1 2">
    <name type="scientific">Terfezia boudieri ATCC MYA-4762</name>
    <dbReference type="NCBI Taxonomy" id="1051890"/>
    <lineage>
        <taxon>Eukaryota</taxon>
        <taxon>Fungi</taxon>
        <taxon>Dikarya</taxon>
        <taxon>Ascomycota</taxon>
        <taxon>Pezizomycotina</taxon>
        <taxon>Pezizomycetes</taxon>
        <taxon>Pezizales</taxon>
        <taxon>Pezizaceae</taxon>
        <taxon>Terfezia</taxon>
    </lineage>
</organism>
<accession>A0A3N4LY42</accession>